<dbReference type="SUPFAM" id="SSF90250">
    <property type="entry name" value="Troponin coil-coiled subunits"/>
    <property type="match status" value="1"/>
</dbReference>
<dbReference type="InterPro" id="IPR001978">
    <property type="entry name" value="Troponin"/>
</dbReference>
<dbReference type="AlphaFoldDB" id="A0A2G5U198"/>
<gene>
    <name evidence="2" type="primary">Cnig_chr_IV.g13280</name>
    <name evidence="2" type="ORF">B9Z55_013280</name>
</gene>
<name>A0A2G5U198_9PELO</name>
<dbReference type="InterPro" id="IPR038077">
    <property type="entry name" value="Troponin_sf"/>
</dbReference>
<comment type="caution">
    <text evidence="2">The sequence shown here is derived from an EMBL/GenBank/DDBJ whole genome shotgun (WGS) entry which is preliminary data.</text>
</comment>
<organism evidence="2 3">
    <name type="scientific">Caenorhabditis nigoni</name>
    <dbReference type="NCBI Taxonomy" id="1611254"/>
    <lineage>
        <taxon>Eukaryota</taxon>
        <taxon>Metazoa</taxon>
        <taxon>Ecdysozoa</taxon>
        <taxon>Nematoda</taxon>
        <taxon>Chromadorea</taxon>
        <taxon>Rhabditida</taxon>
        <taxon>Rhabditina</taxon>
        <taxon>Rhabditomorpha</taxon>
        <taxon>Rhabditoidea</taxon>
        <taxon>Rhabditidae</taxon>
        <taxon>Peloderinae</taxon>
        <taxon>Caenorhabditis</taxon>
    </lineage>
</organism>
<dbReference type="Pfam" id="PF00992">
    <property type="entry name" value="Troponin"/>
    <property type="match status" value="1"/>
</dbReference>
<dbReference type="EMBL" id="PDUG01000004">
    <property type="protein sequence ID" value="PIC33223.1"/>
    <property type="molecule type" value="Genomic_DNA"/>
</dbReference>
<dbReference type="Proteomes" id="UP000230233">
    <property type="component" value="Chromosome IV"/>
</dbReference>
<reference evidence="3" key="1">
    <citation type="submission" date="2017-10" db="EMBL/GenBank/DDBJ databases">
        <title>Rapid genome shrinkage in a self-fertile nematode reveals novel sperm competition proteins.</title>
        <authorList>
            <person name="Yin D."/>
            <person name="Schwarz E.M."/>
            <person name="Thomas C.G."/>
            <person name="Felde R.L."/>
            <person name="Korf I.F."/>
            <person name="Cutter A.D."/>
            <person name="Schartner C.M."/>
            <person name="Ralston E.J."/>
            <person name="Meyer B.J."/>
            <person name="Haag E.S."/>
        </authorList>
    </citation>
    <scope>NUCLEOTIDE SEQUENCE [LARGE SCALE GENOMIC DNA]</scope>
    <source>
        <strain evidence="3">JU1422</strain>
    </source>
</reference>
<protein>
    <recommendedName>
        <fullName evidence="4">7TM GPCR serpentine receptor class x (Srx) domain-containing protein</fullName>
    </recommendedName>
</protein>
<evidence type="ECO:0000313" key="3">
    <source>
        <dbReference type="Proteomes" id="UP000230233"/>
    </source>
</evidence>
<feature type="transmembrane region" description="Helical" evidence="1">
    <location>
        <begin position="21"/>
        <end position="40"/>
    </location>
</feature>
<keyword evidence="1" id="KW-0812">Transmembrane</keyword>
<keyword evidence="3" id="KW-1185">Reference proteome</keyword>
<keyword evidence="1" id="KW-0472">Membrane</keyword>
<sequence length="128" mass="14995">MFSISRQTFVISKTFDIFHRRRDIFGLYLFIVALSSRGFLESLVLSASFPRHVIFCFGFAIQPAYNVYYVLSLILGMLFQMISKEIRDRLIEFESENCDVSYIARQKDFEINELTIAANDLRGNMCFF</sequence>
<proteinExistence type="predicted"/>
<feature type="transmembrane region" description="Helical" evidence="1">
    <location>
        <begin position="52"/>
        <end position="79"/>
    </location>
</feature>
<dbReference type="GO" id="GO:0005861">
    <property type="term" value="C:troponin complex"/>
    <property type="evidence" value="ECO:0007669"/>
    <property type="project" value="InterPro"/>
</dbReference>
<dbReference type="STRING" id="1611254.A0A2G5U198"/>
<accession>A0A2G5U198</accession>
<evidence type="ECO:0008006" key="4">
    <source>
        <dbReference type="Google" id="ProtNLM"/>
    </source>
</evidence>
<keyword evidence="1" id="KW-1133">Transmembrane helix</keyword>
<evidence type="ECO:0000256" key="1">
    <source>
        <dbReference type="SAM" id="Phobius"/>
    </source>
</evidence>
<evidence type="ECO:0000313" key="2">
    <source>
        <dbReference type="EMBL" id="PIC33223.1"/>
    </source>
</evidence>